<gene>
    <name evidence="3" type="ORF">ASTO00021_LOCUS13905</name>
</gene>
<evidence type="ECO:0000313" key="3">
    <source>
        <dbReference type="EMBL" id="CAE0443850.1"/>
    </source>
</evidence>
<evidence type="ECO:0000256" key="2">
    <source>
        <dbReference type="SAM" id="Phobius"/>
    </source>
</evidence>
<feature type="region of interest" description="Disordered" evidence="1">
    <location>
        <begin position="288"/>
        <end position="330"/>
    </location>
</feature>
<dbReference type="EMBL" id="HBIN01018230">
    <property type="protein sequence ID" value="CAE0443850.1"/>
    <property type="molecule type" value="Transcribed_RNA"/>
</dbReference>
<proteinExistence type="predicted"/>
<keyword evidence="2" id="KW-1133">Transmembrane helix</keyword>
<keyword evidence="2" id="KW-0812">Transmembrane</keyword>
<name>A0A7S3PM55_9STRA</name>
<feature type="transmembrane region" description="Helical" evidence="2">
    <location>
        <begin position="74"/>
        <end position="95"/>
    </location>
</feature>
<organism evidence="3">
    <name type="scientific">Aplanochytrium stocchinoi</name>
    <dbReference type="NCBI Taxonomy" id="215587"/>
    <lineage>
        <taxon>Eukaryota</taxon>
        <taxon>Sar</taxon>
        <taxon>Stramenopiles</taxon>
        <taxon>Bigyra</taxon>
        <taxon>Labyrinthulomycetes</taxon>
        <taxon>Thraustochytrida</taxon>
        <taxon>Thraustochytriidae</taxon>
        <taxon>Aplanochytrium</taxon>
    </lineage>
</organism>
<reference evidence="3" key="1">
    <citation type="submission" date="2021-01" db="EMBL/GenBank/DDBJ databases">
        <authorList>
            <person name="Corre E."/>
            <person name="Pelletier E."/>
            <person name="Niang G."/>
            <person name="Scheremetjew M."/>
            <person name="Finn R."/>
            <person name="Kale V."/>
            <person name="Holt S."/>
            <person name="Cochrane G."/>
            <person name="Meng A."/>
            <person name="Brown T."/>
            <person name="Cohen L."/>
        </authorList>
    </citation>
    <scope>NUCLEOTIDE SEQUENCE</scope>
    <source>
        <strain evidence="3">GSBS06</strain>
    </source>
</reference>
<dbReference type="AlphaFoldDB" id="A0A7S3PM55"/>
<accession>A0A7S3PM55</accession>
<evidence type="ECO:0000256" key="1">
    <source>
        <dbReference type="SAM" id="MobiDB-lite"/>
    </source>
</evidence>
<sequence length="330" mass="37093">MAKERRRDASSDDDYHHNKYDAICHDAYDNKSKEKPSKLSCLLVIPGARKNIISLASDCQQNPAKTSKRLVWKVIFYVWCIAVVVSILSLLGFSVNPLSIATNGNGNGITDEDSVSSSNTLTGAWQNMIPEVFQGLAFTEDTEDDEEEEGIKEEEEAEEVIPQQILPTAPKQGNKINKKLEGMLACEELKCINACNKKIKPKCEKSTSCRKERDKLCHRRCRKQRCEERCKDEPKFGYVEREQRMEKCKDGCEGPTAAHNKCIKKCHSQFKPCKSRCHEIASKFHCDNPDIVKQPPPPPPPKVAEAQTPSAGRGAKKSTIELLTEDPEMI</sequence>
<protein>
    <submittedName>
        <fullName evidence="3">Uncharacterized protein</fullName>
    </submittedName>
</protein>
<keyword evidence="2" id="KW-0472">Membrane</keyword>